<comment type="caution">
    <text evidence="2">The sequence shown here is derived from an EMBL/GenBank/DDBJ whole genome shotgun (WGS) entry which is preliminary data.</text>
</comment>
<dbReference type="AlphaFoldDB" id="A0A5C8PPX9"/>
<dbReference type="GO" id="GO:0010468">
    <property type="term" value="P:regulation of gene expression"/>
    <property type="evidence" value="ECO:0007669"/>
    <property type="project" value="InterPro"/>
</dbReference>
<proteinExistence type="predicted"/>
<dbReference type="PANTHER" id="PTHR38457:SF1">
    <property type="entry name" value="REGULATOR ABRB-RELATED"/>
    <property type="match status" value="1"/>
</dbReference>
<dbReference type="NCBIfam" id="TIGR03082">
    <property type="entry name" value="Gneg_AbrB_dup"/>
    <property type="match status" value="2"/>
</dbReference>
<feature type="transmembrane region" description="Helical" evidence="1">
    <location>
        <begin position="289"/>
        <end position="309"/>
    </location>
</feature>
<evidence type="ECO:0000313" key="2">
    <source>
        <dbReference type="EMBL" id="TXL76294.1"/>
    </source>
</evidence>
<dbReference type="RefSeq" id="WP_147847103.1">
    <property type="nucleotide sequence ID" value="NZ_VDUZ01000011.1"/>
</dbReference>
<dbReference type="Proteomes" id="UP000321638">
    <property type="component" value="Unassembled WGS sequence"/>
</dbReference>
<dbReference type="InterPro" id="IPR007820">
    <property type="entry name" value="AbrB_fam"/>
</dbReference>
<feature type="transmembrane region" description="Helical" evidence="1">
    <location>
        <begin position="261"/>
        <end position="282"/>
    </location>
</feature>
<dbReference type="GO" id="GO:0016020">
    <property type="term" value="C:membrane"/>
    <property type="evidence" value="ECO:0007669"/>
    <property type="project" value="InterPro"/>
</dbReference>
<dbReference type="EMBL" id="VDUZ01000011">
    <property type="protein sequence ID" value="TXL76294.1"/>
    <property type="molecule type" value="Genomic_DNA"/>
</dbReference>
<dbReference type="PIRSF" id="PIRSF038991">
    <property type="entry name" value="Protein_AbrB"/>
    <property type="match status" value="1"/>
</dbReference>
<dbReference type="OrthoDB" id="7157734at2"/>
<evidence type="ECO:0000256" key="1">
    <source>
        <dbReference type="SAM" id="Phobius"/>
    </source>
</evidence>
<accession>A0A5C8PPX9</accession>
<gene>
    <name evidence="2" type="ORF">FHP25_11605</name>
</gene>
<feature type="transmembrane region" description="Helical" evidence="1">
    <location>
        <begin position="35"/>
        <end position="53"/>
    </location>
</feature>
<feature type="transmembrane region" description="Helical" evidence="1">
    <location>
        <begin position="208"/>
        <end position="227"/>
    </location>
</feature>
<dbReference type="InterPro" id="IPR017516">
    <property type="entry name" value="AbrB_dup"/>
</dbReference>
<feature type="transmembrane region" description="Helical" evidence="1">
    <location>
        <begin position="168"/>
        <end position="188"/>
    </location>
</feature>
<keyword evidence="3" id="KW-1185">Reference proteome</keyword>
<keyword evidence="1" id="KW-1133">Transmembrane helix</keyword>
<feature type="transmembrane region" description="Helical" evidence="1">
    <location>
        <begin position="234"/>
        <end position="255"/>
    </location>
</feature>
<dbReference type="PANTHER" id="PTHR38457">
    <property type="entry name" value="REGULATOR ABRB-RELATED"/>
    <property type="match status" value="1"/>
</dbReference>
<keyword evidence="1" id="KW-0472">Membrane</keyword>
<protein>
    <submittedName>
        <fullName evidence="2">AbrB family transcriptional regulator</fullName>
    </submittedName>
</protein>
<feature type="transmembrane region" description="Helical" evidence="1">
    <location>
        <begin position="86"/>
        <end position="104"/>
    </location>
</feature>
<evidence type="ECO:0000313" key="3">
    <source>
        <dbReference type="Proteomes" id="UP000321638"/>
    </source>
</evidence>
<feature type="transmembrane region" description="Helical" evidence="1">
    <location>
        <begin position="110"/>
        <end position="132"/>
    </location>
</feature>
<dbReference type="Pfam" id="PF05145">
    <property type="entry name" value="AbrB"/>
    <property type="match status" value="1"/>
</dbReference>
<organism evidence="2 3">
    <name type="scientific">Vineibacter terrae</name>
    <dbReference type="NCBI Taxonomy" id="2586908"/>
    <lineage>
        <taxon>Bacteria</taxon>
        <taxon>Pseudomonadati</taxon>
        <taxon>Pseudomonadota</taxon>
        <taxon>Alphaproteobacteria</taxon>
        <taxon>Hyphomicrobiales</taxon>
        <taxon>Vineibacter</taxon>
    </lineage>
</organism>
<sequence length="382" mass="39899">MSTAERAATGGSEPPDLPAATGGTRGFIGHAGWRPVLLALAIGAAGGLSFFLLRMPLAWMMGAGVACTIAAMSGARIGVPNKLRQVMLVVLGVLLGSGFSPDMLQQMPRWLVTMAVLIVATLVSGSLIYALLRRIGGYEANTAYFCAMPGGLNEMTMLGTAYGANERVIALMHAVRILAVVLTIPVWYRLMYGTMSSVFQAGSRATDLTLGDVAILIACGVVGAFTARRARMPAAMMFGPMLLSGVIHLTGVTASRPPGELVALAQVVIGSAIGCRFVGAVLRKVLRDIGYGLVSALLLIMLAVAFAWLGHKLTGLPTDDIILSYAPGGFAEMSLVGLALHADIAMVATHHLFRIFVVVMGGGLLFRTLLAPRLTRIAPPAG</sequence>
<reference evidence="2 3" key="1">
    <citation type="submission" date="2019-06" db="EMBL/GenBank/DDBJ databases">
        <title>New taxonomy in bacterial strain CC-CFT640, isolated from vineyard.</title>
        <authorList>
            <person name="Lin S.-Y."/>
            <person name="Tsai C.-F."/>
            <person name="Young C.-C."/>
        </authorList>
    </citation>
    <scope>NUCLEOTIDE SEQUENCE [LARGE SCALE GENOMIC DNA]</scope>
    <source>
        <strain evidence="2 3">CC-CFT640</strain>
    </source>
</reference>
<feature type="transmembrane region" description="Helical" evidence="1">
    <location>
        <begin position="321"/>
        <end position="340"/>
    </location>
</feature>
<feature type="transmembrane region" description="Helical" evidence="1">
    <location>
        <begin position="352"/>
        <end position="370"/>
    </location>
</feature>
<feature type="transmembrane region" description="Helical" evidence="1">
    <location>
        <begin position="59"/>
        <end position="79"/>
    </location>
</feature>
<name>A0A5C8PPX9_9HYPH</name>
<keyword evidence="1" id="KW-0812">Transmembrane</keyword>